<sequence length="648" mass="72374">MFKNTIATCLKNTNLATPVCEHYRELYKSRPQRSLLQEVYFLFDTQVEDEQLGIRLYSISYAWGTIRLAHRRPKMIKEDGKIIQKDATIYIIYESGSRNPLKTYSQLSKDDPLPPGSKFEYIVDQTIRVQNNHIRIMETTNDYMFAAACSEESTRWILEKLNSYLISQESEMCLTVGVDETLKLEQCAWEGDTRKNQQWLFQKINTNPDFIENFPDVTLQDIQEVRLEQRRAVTTTINSPKFGGILKANHGSGNIIWDMIAWGFNDPLVQSQVSVGNCSKVANKGQAFEYTSDFTIRPFNTNVCIKPNTTMLILQECAITSSIWGTFEHTGQLMATDRTGLHSPASDRKCLTLNVGRLSLGHCHGSSRKQQFNFEYRNPHQIRTLSAAAIIALHTQQSLDGTQLPLIPTSSQKRNTTTTAKPTTKLSTTTIKTTIATPAIKTTVKSTPPTTRPTTNTKPTTTSTRPTTTTKPTTTTTKPTTTTTKPTTRTTKPTTTTTTPTTKTATPTTTTTKPTTTTTTPTTTTTKPTTTTTLPTTTTTTPTTKTTTPTTTTTNPKTTTTRPTTASTEPTLPSTTTETTSTTLSSMTTMATTTTTELISHSTTPPTTTEKQKILQSRKITPLRKMQYWKLLMTLNKQLSKKYPRQHL</sequence>
<dbReference type="Proteomes" id="UP001234178">
    <property type="component" value="Unassembled WGS sequence"/>
</dbReference>
<comment type="caution">
    <text evidence="2">The sequence shown here is derived from an EMBL/GenBank/DDBJ whole genome shotgun (WGS) entry which is preliminary data.</text>
</comment>
<feature type="region of interest" description="Disordered" evidence="1">
    <location>
        <begin position="443"/>
        <end position="586"/>
    </location>
</feature>
<dbReference type="EMBL" id="JAOYFB010000063">
    <property type="protein sequence ID" value="KAK4045795.1"/>
    <property type="molecule type" value="Genomic_DNA"/>
</dbReference>
<organism evidence="2 3">
    <name type="scientific">Daphnia magna</name>
    <dbReference type="NCBI Taxonomy" id="35525"/>
    <lineage>
        <taxon>Eukaryota</taxon>
        <taxon>Metazoa</taxon>
        <taxon>Ecdysozoa</taxon>
        <taxon>Arthropoda</taxon>
        <taxon>Crustacea</taxon>
        <taxon>Branchiopoda</taxon>
        <taxon>Diplostraca</taxon>
        <taxon>Cladocera</taxon>
        <taxon>Anomopoda</taxon>
        <taxon>Daphniidae</taxon>
        <taxon>Daphnia</taxon>
    </lineage>
</organism>
<evidence type="ECO:0000313" key="2">
    <source>
        <dbReference type="EMBL" id="KAK4045795.1"/>
    </source>
</evidence>
<accession>A0ABR0BBE0</accession>
<dbReference type="SUPFAM" id="SSF50370">
    <property type="entry name" value="Ricin B-like lectins"/>
    <property type="match status" value="2"/>
</dbReference>
<reference evidence="2 3" key="1">
    <citation type="journal article" date="2023" name="Nucleic Acids Res.">
        <title>The hologenome of Daphnia magna reveals possible DNA methylation and microbiome-mediated evolution of the host genome.</title>
        <authorList>
            <person name="Chaturvedi A."/>
            <person name="Li X."/>
            <person name="Dhandapani V."/>
            <person name="Marshall H."/>
            <person name="Kissane S."/>
            <person name="Cuenca-Cambronero M."/>
            <person name="Asole G."/>
            <person name="Calvet F."/>
            <person name="Ruiz-Romero M."/>
            <person name="Marangio P."/>
            <person name="Guigo R."/>
            <person name="Rago D."/>
            <person name="Mirbahai L."/>
            <person name="Eastwood N."/>
            <person name="Colbourne J.K."/>
            <person name="Zhou J."/>
            <person name="Mallon E."/>
            <person name="Orsini L."/>
        </authorList>
    </citation>
    <scope>NUCLEOTIDE SEQUENCE [LARGE SCALE GENOMIC DNA]</scope>
    <source>
        <strain evidence="2">LRV0_1</strain>
    </source>
</reference>
<name>A0ABR0BBE0_9CRUS</name>
<proteinExistence type="predicted"/>
<dbReference type="PROSITE" id="PS50231">
    <property type="entry name" value="RICIN_B_LECTIN"/>
    <property type="match status" value="1"/>
</dbReference>
<gene>
    <name evidence="2" type="ORF">OUZ56_033785</name>
</gene>
<keyword evidence="3" id="KW-1185">Reference proteome</keyword>
<evidence type="ECO:0008006" key="4">
    <source>
        <dbReference type="Google" id="ProtNLM"/>
    </source>
</evidence>
<evidence type="ECO:0000313" key="3">
    <source>
        <dbReference type="Proteomes" id="UP001234178"/>
    </source>
</evidence>
<dbReference type="Gene3D" id="2.80.10.50">
    <property type="match status" value="1"/>
</dbReference>
<dbReference type="InterPro" id="IPR035992">
    <property type="entry name" value="Ricin_B-like_lectins"/>
</dbReference>
<feature type="region of interest" description="Disordered" evidence="1">
    <location>
        <begin position="403"/>
        <end position="425"/>
    </location>
</feature>
<protein>
    <recommendedName>
        <fullName evidence="4">Ricin B lectin domain-containing protein</fullName>
    </recommendedName>
</protein>
<feature type="compositionally biased region" description="Low complexity" evidence="1">
    <location>
        <begin position="416"/>
        <end position="425"/>
    </location>
</feature>
<evidence type="ECO:0000256" key="1">
    <source>
        <dbReference type="SAM" id="MobiDB-lite"/>
    </source>
</evidence>